<dbReference type="PANTHER" id="PTHR34043">
    <property type="entry name" value="ALPHA/BETA-HYDROLASES SUPERFAMILY PROTEIN"/>
    <property type="match status" value="1"/>
</dbReference>
<dbReference type="PANTHER" id="PTHR34043:SF3">
    <property type="entry name" value="ALPHA_BETA-HYDROLASES SUPERFAMILY PROTEIN"/>
    <property type="match status" value="1"/>
</dbReference>
<feature type="domain" description="Lipase-like C-terminal" evidence="7">
    <location>
        <begin position="119"/>
        <end position="166"/>
    </location>
</feature>
<evidence type="ECO:0000313" key="8">
    <source>
        <dbReference type="EMBL" id="AQK55659.1"/>
    </source>
</evidence>
<name>A0A1D6QBN8_MAIZE</name>
<dbReference type="GO" id="GO:0016740">
    <property type="term" value="F:transferase activity"/>
    <property type="evidence" value="ECO:0007669"/>
    <property type="project" value="UniProtKB-KW"/>
</dbReference>
<reference evidence="8" key="1">
    <citation type="submission" date="2015-12" db="EMBL/GenBank/DDBJ databases">
        <title>Update maize B73 reference genome by single molecule sequencing technologies.</title>
        <authorList>
            <consortium name="Maize Genome Sequencing Project"/>
            <person name="Ware D."/>
        </authorList>
    </citation>
    <scope>NUCLEOTIDE SEQUENCE</scope>
    <source>
        <tissue evidence="8">Seedling</tissue>
    </source>
</reference>
<evidence type="ECO:0000256" key="6">
    <source>
        <dbReference type="ARBA" id="ARBA00023239"/>
    </source>
</evidence>
<evidence type="ECO:0000256" key="2">
    <source>
        <dbReference type="ARBA" id="ARBA00022525"/>
    </source>
</evidence>
<comment type="subcellular location">
    <subcellularLocation>
        <location evidence="1">Secreted</location>
    </subcellularLocation>
</comment>
<keyword evidence="5" id="KW-0443">Lipid metabolism</keyword>
<keyword evidence="6" id="KW-0456">Lyase</keyword>
<dbReference type="InterPro" id="IPR056304">
    <property type="entry name" value="Lip-like_C"/>
</dbReference>
<dbReference type="Gene3D" id="3.40.50.1820">
    <property type="entry name" value="alpha/beta hydrolase"/>
    <property type="match status" value="1"/>
</dbReference>
<dbReference type="GO" id="GO:0061928">
    <property type="term" value="F:glutathione specific gamma-glutamylcyclotransferase activity"/>
    <property type="evidence" value="ECO:0007669"/>
    <property type="project" value="InterPro"/>
</dbReference>
<evidence type="ECO:0000256" key="1">
    <source>
        <dbReference type="ARBA" id="ARBA00004613"/>
    </source>
</evidence>
<dbReference type="EMBL" id="CM000780">
    <property type="protein sequence ID" value="AQK55659.1"/>
    <property type="molecule type" value="Genomic_DNA"/>
</dbReference>
<accession>A0A1D6QBN8</accession>
<proteinExistence type="predicted"/>
<sequence length="191" mass="21960">MQYLERRECEYDQKISIDFYKEGDPLKPAVMGVLVFVSTPDPIGNKYYLGPAPLQNMARDYLFSMEKALASISHEDDSIIELANKVRKVLNRTKETKITGANASLKSHAHYVFFIMIWARELFYYLKGKQVDYGEEHSKACGHNRFGRIYHTGHYPVCYEHNPVHFCGALCWRAGCEGAASDACRQEGWFM</sequence>
<dbReference type="InterPro" id="IPR029058">
    <property type="entry name" value="AB_hydrolase_fold"/>
</dbReference>
<keyword evidence="4" id="KW-0378">Hydrolase</keyword>
<dbReference type="InParanoid" id="A0A1D6QBN8"/>
<dbReference type="GO" id="GO:0006629">
    <property type="term" value="P:lipid metabolic process"/>
    <property type="evidence" value="ECO:0007669"/>
    <property type="project" value="UniProtKB-KW"/>
</dbReference>
<dbReference type="AlphaFoldDB" id="A0A1D6QBN8"/>
<evidence type="ECO:0000256" key="3">
    <source>
        <dbReference type="ARBA" id="ARBA00022729"/>
    </source>
</evidence>
<dbReference type="GO" id="GO:0006751">
    <property type="term" value="P:glutathione catabolic process"/>
    <property type="evidence" value="ECO:0007669"/>
    <property type="project" value="InterPro"/>
</dbReference>
<organism evidence="8">
    <name type="scientific">Zea mays</name>
    <name type="common">Maize</name>
    <dbReference type="NCBI Taxonomy" id="4577"/>
    <lineage>
        <taxon>Eukaryota</taxon>
        <taxon>Viridiplantae</taxon>
        <taxon>Streptophyta</taxon>
        <taxon>Embryophyta</taxon>
        <taxon>Tracheophyta</taxon>
        <taxon>Spermatophyta</taxon>
        <taxon>Magnoliopsida</taxon>
        <taxon>Liliopsida</taxon>
        <taxon>Poales</taxon>
        <taxon>Poaceae</taxon>
        <taxon>PACMAD clade</taxon>
        <taxon>Panicoideae</taxon>
        <taxon>Andropogonodae</taxon>
        <taxon>Andropogoneae</taxon>
        <taxon>Tripsacinae</taxon>
        <taxon>Zea</taxon>
    </lineage>
</organism>
<keyword evidence="3" id="KW-0732">Signal</keyword>
<keyword evidence="2" id="KW-0964">Secreted</keyword>
<evidence type="ECO:0000259" key="7">
    <source>
        <dbReference type="Pfam" id="PF24708"/>
    </source>
</evidence>
<dbReference type="Pfam" id="PF04752">
    <property type="entry name" value="ChaC"/>
    <property type="match status" value="1"/>
</dbReference>
<evidence type="ECO:0000256" key="4">
    <source>
        <dbReference type="ARBA" id="ARBA00022801"/>
    </source>
</evidence>
<gene>
    <name evidence="8" type="ORF">ZEAMMB73_Zm00001d051974</name>
</gene>
<dbReference type="Pfam" id="PF24708">
    <property type="entry name" value="Lip_C"/>
    <property type="match status" value="1"/>
</dbReference>
<protein>
    <submittedName>
        <fullName evidence="8">Gamma-glutamylcyclotransferase 2-2</fullName>
    </submittedName>
</protein>
<dbReference type="InterPro" id="IPR006840">
    <property type="entry name" value="ChaC"/>
</dbReference>
<dbReference type="GO" id="GO:0005576">
    <property type="term" value="C:extracellular region"/>
    <property type="evidence" value="ECO:0007669"/>
    <property type="project" value="UniProtKB-SubCell"/>
</dbReference>
<dbReference type="GO" id="GO:0016787">
    <property type="term" value="F:hydrolase activity"/>
    <property type="evidence" value="ECO:0007669"/>
    <property type="project" value="UniProtKB-KW"/>
</dbReference>
<dbReference type="ExpressionAtlas" id="A0A1D6QBN8">
    <property type="expression patterns" value="baseline and differential"/>
</dbReference>
<keyword evidence="8" id="KW-0808">Transferase</keyword>
<evidence type="ECO:0000256" key="5">
    <source>
        <dbReference type="ARBA" id="ARBA00023098"/>
    </source>
</evidence>